<reference evidence="1 2" key="1">
    <citation type="journal article" date="2012" name="J. Bacteriol.">
        <title>Genome sequence of benzo(a)pyrene-degrading bacterium Novosphingobium pentaromativorans US6-1.</title>
        <authorList>
            <person name="Luo Y.R."/>
            <person name="Kang S.G."/>
            <person name="Kim S.J."/>
            <person name="Kim M.R."/>
            <person name="Li N."/>
            <person name="Lee J.H."/>
            <person name="Kwon K.K."/>
        </authorList>
    </citation>
    <scope>NUCLEOTIDE SEQUENCE [LARGE SCALE GENOMIC DNA]</scope>
    <source>
        <strain evidence="1 2">US6-1</strain>
    </source>
</reference>
<organism evidence="1 2">
    <name type="scientific">Novosphingobium pentaromativorans US6-1</name>
    <dbReference type="NCBI Taxonomy" id="1088721"/>
    <lineage>
        <taxon>Bacteria</taxon>
        <taxon>Pseudomonadati</taxon>
        <taxon>Pseudomonadota</taxon>
        <taxon>Alphaproteobacteria</taxon>
        <taxon>Sphingomonadales</taxon>
        <taxon>Sphingomonadaceae</taxon>
        <taxon>Novosphingobium</taxon>
    </lineage>
</organism>
<evidence type="ECO:0000313" key="1">
    <source>
        <dbReference type="EMBL" id="EHJ61194.1"/>
    </source>
</evidence>
<sequence>MMRSGSAGRSAGLDRALRACLAPALESLLRHAELATTFDDAATLTYKSFDLKTFVFLVGNAAHSEVPLFQSM</sequence>
<name>G6EBY6_9SPHN</name>
<comment type="caution">
    <text evidence="1">The sequence shown here is derived from an EMBL/GenBank/DDBJ whole genome shotgun (WGS) entry which is preliminary data.</text>
</comment>
<evidence type="ECO:0000313" key="2">
    <source>
        <dbReference type="Proteomes" id="UP000004030"/>
    </source>
</evidence>
<dbReference type="PATRIC" id="fig|1088721.3.peg.1836"/>
<proteinExistence type="predicted"/>
<dbReference type="AlphaFoldDB" id="G6EBY6"/>
<keyword evidence="2" id="KW-1185">Reference proteome</keyword>
<gene>
    <name evidence="1" type="ORF">NSU_1857</name>
</gene>
<dbReference type="Proteomes" id="UP000004030">
    <property type="component" value="Unassembled WGS sequence"/>
</dbReference>
<dbReference type="EMBL" id="AGFM01000026">
    <property type="protein sequence ID" value="EHJ61194.1"/>
    <property type="molecule type" value="Genomic_DNA"/>
</dbReference>
<accession>G6EBY6</accession>
<protein>
    <submittedName>
        <fullName evidence="1">Uncharacterized protein</fullName>
    </submittedName>
</protein>